<dbReference type="OrthoDB" id="5069333at2759"/>
<reference evidence="1 2" key="1">
    <citation type="submission" date="2018-06" db="EMBL/GenBank/DDBJ databases">
        <title>Whole genome sequencing of Candida tropicalis (genome annotated by CSBL at Korea University).</title>
        <authorList>
            <person name="Ahn J."/>
        </authorList>
    </citation>
    <scope>NUCLEOTIDE SEQUENCE [LARGE SCALE GENOMIC DNA]</scope>
    <source>
        <strain evidence="1 2">ATCC 20962</strain>
    </source>
</reference>
<dbReference type="STRING" id="5486.A0A367XS49"/>
<keyword evidence="2" id="KW-1185">Reference proteome</keyword>
<dbReference type="EMBL" id="QLNQ01000029">
    <property type="protein sequence ID" value="RCK56464.1"/>
    <property type="molecule type" value="Genomic_DNA"/>
</dbReference>
<gene>
    <name evidence="1" type="ORF">Cantr_05793</name>
</gene>
<evidence type="ECO:0000313" key="1">
    <source>
        <dbReference type="EMBL" id="RCK56464.1"/>
    </source>
</evidence>
<evidence type="ECO:0000313" key="2">
    <source>
        <dbReference type="Proteomes" id="UP000253472"/>
    </source>
</evidence>
<proteinExistence type="predicted"/>
<comment type="caution">
    <text evidence="1">The sequence shown here is derived from an EMBL/GenBank/DDBJ whole genome shotgun (WGS) entry which is preliminary data.</text>
</comment>
<protein>
    <submittedName>
        <fullName evidence="1">Uncharacterized protein</fullName>
    </submittedName>
</protein>
<sequence length="190" mass="21037">MSLVRGVIIPHDVIYGSGIQDVNSLGYALNYYVHFISPILSPVGNNSITYDQIPNASDATIVIEKGLDLSSLMKYSQKNNAIFFLMLSLGSMYLSKLNGVRNVLGVGSETGTPFDTDLLVCLVLLIFMSLPTTVTGNGRCIEVVQEIDNIQKLQDPKESLEYSLLKFCLEFLDYQESWGEQHAKTSTFLP</sequence>
<organism evidence="1 2">
    <name type="scientific">Candida viswanathii</name>
    <dbReference type="NCBI Taxonomy" id="5486"/>
    <lineage>
        <taxon>Eukaryota</taxon>
        <taxon>Fungi</taxon>
        <taxon>Dikarya</taxon>
        <taxon>Ascomycota</taxon>
        <taxon>Saccharomycotina</taxon>
        <taxon>Pichiomycetes</taxon>
        <taxon>Debaryomycetaceae</taxon>
        <taxon>Candida/Lodderomyces clade</taxon>
        <taxon>Candida</taxon>
    </lineage>
</organism>
<dbReference type="Proteomes" id="UP000253472">
    <property type="component" value="Unassembled WGS sequence"/>
</dbReference>
<name>A0A367XS49_9ASCO</name>
<dbReference type="AlphaFoldDB" id="A0A367XS49"/>
<accession>A0A367XS49</accession>